<comment type="similarity">
    <text evidence="12">Belongs to the carbohydrate kinase PfkB family. Ribokinase subfamily.</text>
</comment>
<feature type="binding site" evidence="12">
    <location>
        <position position="140"/>
    </location>
    <ligand>
        <name>substrate</name>
    </ligand>
</feature>
<proteinExistence type="inferred from homology"/>
<dbReference type="EMBL" id="REGN01008525">
    <property type="protein sequence ID" value="RNA03355.1"/>
    <property type="molecule type" value="Genomic_DNA"/>
</dbReference>
<dbReference type="PANTHER" id="PTHR10584">
    <property type="entry name" value="SUGAR KINASE"/>
    <property type="match status" value="1"/>
</dbReference>
<comment type="subunit">
    <text evidence="12">Homodimer.</text>
</comment>
<dbReference type="Gene3D" id="3.40.1190.20">
    <property type="match status" value="1"/>
</dbReference>
<keyword evidence="7 12" id="KW-0418">Kinase</keyword>
<sequence>MTDIIFVASCNVDLISYVDKMPVIGETLMGKEFKIGFGGKGANKAIACSRLGSNCSVISKLGDDIFGKNYLENLKKNNINTEKVFITNKAATGVAPICVDKNGDNSIIVILGANLLLSPEDIETCEESIKNSRILVTNLEIPIETVIKSLEIAKKHKITTILNFAPASVDQLNEKLFINTDYLILNEIEIEQLSKLEIKSNNDVKMASFSILENHHIKLGLIVTLGEKGVFFVNAKDKSCFHVPCQKVKVVDTSGAGDAFVGAFVHYLNQTDSIKLVIEKASAYAGLTVQSHGTQSSYPTIAEINEKLKL</sequence>
<dbReference type="PROSITE" id="PS00584">
    <property type="entry name" value="PFKB_KINASES_2"/>
    <property type="match status" value="1"/>
</dbReference>
<evidence type="ECO:0000256" key="12">
    <source>
        <dbReference type="HAMAP-Rule" id="MF_03215"/>
    </source>
</evidence>
<dbReference type="Proteomes" id="UP000276133">
    <property type="component" value="Unassembled WGS sequence"/>
</dbReference>
<keyword evidence="6 12" id="KW-0547">Nucleotide-binding</keyword>
<comment type="caution">
    <text evidence="12">Lacks conserved residue(s) required for the propagation of feature annotation.</text>
</comment>
<feature type="active site" description="Proton acceptor" evidence="12">
    <location>
        <position position="258"/>
    </location>
</feature>
<dbReference type="InterPro" id="IPR011877">
    <property type="entry name" value="Ribokinase"/>
</dbReference>
<dbReference type="InterPro" id="IPR011611">
    <property type="entry name" value="PfkB_dom"/>
</dbReference>
<feature type="binding site" evidence="12">
    <location>
        <position position="254"/>
    </location>
    <ligand>
        <name>K(+)</name>
        <dbReference type="ChEBI" id="CHEBI:29103"/>
    </ligand>
</feature>
<feature type="binding site" evidence="12">
    <location>
        <position position="252"/>
    </location>
    <ligand>
        <name>K(+)</name>
        <dbReference type="ChEBI" id="CHEBI:29103"/>
    </ligand>
</feature>
<evidence type="ECO:0000313" key="15">
    <source>
        <dbReference type="Proteomes" id="UP000276133"/>
    </source>
</evidence>
<evidence type="ECO:0000256" key="5">
    <source>
        <dbReference type="ARBA" id="ARBA00022723"/>
    </source>
</evidence>
<evidence type="ECO:0000256" key="10">
    <source>
        <dbReference type="ARBA" id="ARBA00022958"/>
    </source>
</evidence>
<evidence type="ECO:0000313" key="14">
    <source>
        <dbReference type="EMBL" id="RNA03355.1"/>
    </source>
</evidence>
<feature type="binding site" evidence="12">
    <location>
        <begin position="39"/>
        <end position="43"/>
    </location>
    <ligand>
        <name>substrate</name>
    </ligand>
</feature>
<dbReference type="PROSITE" id="PS00583">
    <property type="entry name" value="PFKB_KINASES_1"/>
    <property type="match status" value="1"/>
</dbReference>
<evidence type="ECO:0000256" key="7">
    <source>
        <dbReference type="ARBA" id="ARBA00022777"/>
    </source>
</evidence>
<dbReference type="GO" id="GO:0005524">
    <property type="term" value="F:ATP binding"/>
    <property type="evidence" value="ECO:0007669"/>
    <property type="project" value="UniProtKB-UniRule"/>
</dbReference>
<dbReference type="GO" id="GO:0005634">
    <property type="term" value="C:nucleus"/>
    <property type="evidence" value="ECO:0007669"/>
    <property type="project" value="UniProtKB-SubCell"/>
</dbReference>
<evidence type="ECO:0000256" key="4">
    <source>
        <dbReference type="ARBA" id="ARBA00022679"/>
    </source>
</evidence>
<dbReference type="GO" id="GO:0004747">
    <property type="term" value="F:ribokinase activity"/>
    <property type="evidence" value="ECO:0007669"/>
    <property type="project" value="UniProtKB-UniRule"/>
</dbReference>
<evidence type="ECO:0000256" key="9">
    <source>
        <dbReference type="ARBA" id="ARBA00022842"/>
    </source>
</evidence>
<dbReference type="AlphaFoldDB" id="A0A3M7PX49"/>
<keyword evidence="9 12" id="KW-0460">Magnesium</keyword>
<feature type="binding site" evidence="12">
    <location>
        <position position="291"/>
    </location>
    <ligand>
        <name>K(+)</name>
        <dbReference type="ChEBI" id="CHEBI:29103"/>
    </ligand>
</feature>
<dbReference type="GO" id="GO:0005829">
    <property type="term" value="C:cytosol"/>
    <property type="evidence" value="ECO:0007669"/>
    <property type="project" value="TreeGrafter"/>
</dbReference>
<comment type="catalytic activity">
    <reaction evidence="12">
        <text>D-ribose + ATP = D-ribose 5-phosphate + ADP + H(+)</text>
        <dbReference type="Rhea" id="RHEA:13697"/>
        <dbReference type="ChEBI" id="CHEBI:15378"/>
        <dbReference type="ChEBI" id="CHEBI:30616"/>
        <dbReference type="ChEBI" id="CHEBI:47013"/>
        <dbReference type="ChEBI" id="CHEBI:78346"/>
        <dbReference type="ChEBI" id="CHEBI:456216"/>
        <dbReference type="EC" id="2.7.1.15"/>
    </reaction>
</comment>
<feature type="binding site" evidence="12">
    <location>
        <position position="288"/>
    </location>
    <ligand>
        <name>K(+)</name>
        <dbReference type="ChEBI" id="CHEBI:29103"/>
    </ligand>
</feature>
<feature type="binding site" evidence="12">
    <location>
        <begin position="257"/>
        <end position="258"/>
    </location>
    <ligand>
        <name>ATP</name>
        <dbReference type="ChEBI" id="CHEBI:30616"/>
    </ligand>
</feature>
<dbReference type="NCBIfam" id="TIGR02152">
    <property type="entry name" value="D_ribokin_bact"/>
    <property type="match status" value="1"/>
</dbReference>
<gene>
    <name evidence="14" type="ORF">BpHYR1_004787</name>
</gene>
<feature type="binding site" evidence="12">
    <location>
        <begin position="11"/>
        <end position="13"/>
    </location>
    <ligand>
        <name>substrate</name>
    </ligand>
</feature>
<dbReference type="UniPathway" id="UPA00916">
    <property type="reaction ID" value="UER00889"/>
</dbReference>
<organism evidence="14 15">
    <name type="scientific">Brachionus plicatilis</name>
    <name type="common">Marine rotifer</name>
    <name type="synonym">Brachionus muelleri</name>
    <dbReference type="NCBI Taxonomy" id="10195"/>
    <lineage>
        <taxon>Eukaryota</taxon>
        <taxon>Metazoa</taxon>
        <taxon>Spiralia</taxon>
        <taxon>Gnathifera</taxon>
        <taxon>Rotifera</taxon>
        <taxon>Eurotatoria</taxon>
        <taxon>Monogononta</taxon>
        <taxon>Pseudotrocha</taxon>
        <taxon>Ploima</taxon>
        <taxon>Brachionidae</taxon>
        <taxon>Brachionus</taxon>
    </lineage>
</organism>
<evidence type="ECO:0000256" key="3">
    <source>
        <dbReference type="ARBA" id="ARBA00016943"/>
    </source>
</evidence>
<dbReference type="GO" id="GO:0019303">
    <property type="term" value="P:D-ribose catabolic process"/>
    <property type="evidence" value="ECO:0007669"/>
    <property type="project" value="UniProtKB-UniRule"/>
</dbReference>
<keyword evidence="5 12" id="KW-0479">Metal-binding</keyword>
<dbReference type="InterPro" id="IPR029056">
    <property type="entry name" value="Ribokinase-like"/>
</dbReference>
<comment type="pathway">
    <text evidence="12">Carbohydrate metabolism; D-ribose degradation; D-ribose 5-phosphate from beta-D-ribopyranose: step 2/2.</text>
</comment>
<dbReference type="InterPro" id="IPR002139">
    <property type="entry name" value="Ribo/fructo_kinase"/>
</dbReference>
<feature type="binding site" evidence="12">
    <location>
        <position position="293"/>
    </location>
    <ligand>
        <name>K(+)</name>
        <dbReference type="ChEBI" id="CHEBI:29103"/>
    </ligand>
</feature>
<evidence type="ECO:0000256" key="11">
    <source>
        <dbReference type="ARBA" id="ARBA00023277"/>
    </source>
</evidence>
<feature type="binding site" evidence="12">
    <location>
        <position position="258"/>
    </location>
    <ligand>
        <name>substrate</name>
    </ligand>
</feature>
<comment type="similarity">
    <text evidence="1">Belongs to the carbohydrate kinase pfkB family.</text>
</comment>
<feature type="binding site" evidence="12">
    <location>
        <begin position="224"/>
        <end position="229"/>
    </location>
    <ligand>
        <name>ATP</name>
        <dbReference type="ChEBI" id="CHEBI:30616"/>
    </ligand>
</feature>
<reference evidence="14 15" key="1">
    <citation type="journal article" date="2018" name="Sci. Rep.">
        <title>Genomic signatures of local adaptation to the degree of environmental predictability in rotifers.</title>
        <authorList>
            <person name="Franch-Gras L."/>
            <person name="Hahn C."/>
            <person name="Garcia-Roger E.M."/>
            <person name="Carmona M.J."/>
            <person name="Serra M."/>
            <person name="Gomez A."/>
        </authorList>
    </citation>
    <scope>NUCLEOTIDE SEQUENCE [LARGE SCALE GENOMIC DNA]</scope>
    <source>
        <strain evidence="14">HYR1</strain>
    </source>
</reference>
<comment type="function">
    <text evidence="12">Catalyzes the phosphorylation of ribose at O-5 in a reaction requiring ATP and magnesium. The resulting D-ribose-5-phosphate can then be used either for sythesis of nucleotides, histidine, and tryptophan, or as a component of the pentose phosphate pathway.</text>
</comment>
<comment type="cofactor">
    <cofactor evidence="12">
        <name>Mg(2+)</name>
        <dbReference type="ChEBI" id="CHEBI:18420"/>
    </cofactor>
    <text evidence="12">Requires a divalent cation, most likely magnesium in vivo, as an electrophilic catalyst to aid phosphoryl group transfer. It is the chelate of the metal and the nucleotide that is the actual substrate.</text>
</comment>
<feature type="binding site" evidence="12">
    <location>
        <position position="297"/>
    </location>
    <ligand>
        <name>K(+)</name>
        <dbReference type="ChEBI" id="CHEBI:29103"/>
    </ligand>
</feature>
<name>A0A3M7PX49_BRAPC</name>
<comment type="activity regulation">
    <text evidence="12">Activated by a monovalent cation that binds near, but not in, the active site. The most likely occupant of the site in vivo is potassium. Ion binding induces a conformational change that may alter substrate affinity.</text>
</comment>
<dbReference type="GO" id="GO:0046872">
    <property type="term" value="F:metal ion binding"/>
    <property type="evidence" value="ECO:0007669"/>
    <property type="project" value="UniProtKB-KW"/>
</dbReference>
<comment type="caution">
    <text evidence="14">The sequence shown here is derived from an EMBL/GenBank/DDBJ whole genome shotgun (WGS) entry which is preliminary data.</text>
</comment>
<keyword evidence="10 12" id="KW-0630">Potassium</keyword>
<dbReference type="EC" id="2.7.1.15" evidence="2 12"/>
<keyword evidence="11 12" id="KW-0119">Carbohydrate metabolism</keyword>
<keyword evidence="12" id="KW-0963">Cytoplasm</keyword>
<keyword evidence="4 12" id="KW-0808">Transferase</keyword>
<dbReference type="Pfam" id="PF00294">
    <property type="entry name" value="PfkB"/>
    <property type="match status" value="1"/>
</dbReference>
<evidence type="ECO:0000256" key="2">
    <source>
        <dbReference type="ARBA" id="ARBA00012035"/>
    </source>
</evidence>
<keyword evidence="12" id="KW-0539">Nucleus</keyword>
<feature type="binding site" evidence="12">
    <location>
        <position position="186"/>
    </location>
    <ligand>
        <name>ATP</name>
        <dbReference type="ChEBI" id="CHEBI:30616"/>
    </ligand>
</feature>
<dbReference type="PANTHER" id="PTHR10584:SF166">
    <property type="entry name" value="RIBOKINASE"/>
    <property type="match status" value="1"/>
</dbReference>
<evidence type="ECO:0000259" key="13">
    <source>
        <dbReference type="Pfam" id="PF00294"/>
    </source>
</evidence>
<dbReference type="SUPFAM" id="SSF53613">
    <property type="entry name" value="Ribokinase-like"/>
    <property type="match status" value="1"/>
</dbReference>
<comment type="subcellular location">
    <subcellularLocation>
        <location evidence="12">Cytoplasm</location>
    </subcellularLocation>
    <subcellularLocation>
        <location evidence="12">Nucleus</location>
    </subcellularLocation>
</comment>
<dbReference type="InterPro" id="IPR002173">
    <property type="entry name" value="Carboh/pur_kinase_PfkB_CS"/>
</dbReference>
<dbReference type="CDD" id="cd01174">
    <property type="entry name" value="ribokinase"/>
    <property type="match status" value="1"/>
</dbReference>
<feature type="domain" description="Carbohydrate kinase PfkB" evidence="13">
    <location>
        <begin position="1"/>
        <end position="300"/>
    </location>
</feature>
<evidence type="ECO:0000256" key="6">
    <source>
        <dbReference type="ARBA" id="ARBA00022741"/>
    </source>
</evidence>
<dbReference type="PRINTS" id="PR00990">
    <property type="entry name" value="RIBOKINASE"/>
</dbReference>
<evidence type="ECO:0000256" key="8">
    <source>
        <dbReference type="ARBA" id="ARBA00022840"/>
    </source>
</evidence>
<keyword evidence="15" id="KW-1185">Reference proteome</keyword>
<accession>A0A3M7PX49</accession>
<dbReference type="OrthoDB" id="415590at2759"/>
<evidence type="ECO:0000256" key="1">
    <source>
        <dbReference type="ARBA" id="ARBA00005380"/>
    </source>
</evidence>
<protein>
    <recommendedName>
        <fullName evidence="3 12">Ribokinase</fullName>
        <shortName evidence="12">RK</shortName>
        <ecNumber evidence="2 12">2.7.1.15</ecNumber>
    </recommendedName>
</protein>
<dbReference type="HAMAP" id="MF_01987">
    <property type="entry name" value="Ribokinase"/>
    <property type="match status" value="1"/>
</dbReference>
<dbReference type="STRING" id="10195.A0A3M7PX49"/>
<keyword evidence="8 12" id="KW-0067">ATP-binding</keyword>